<feature type="domain" description="EGF-like" evidence="14">
    <location>
        <begin position="190"/>
        <end position="231"/>
    </location>
</feature>
<evidence type="ECO:0000256" key="8">
    <source>
        <dbReference type="ARBA" id="ARBA00023136"/>
    </source>
</evidence>
<feature type="signal peptide" evidence="13">
    <location>
        <begin position="1"/>
        <end position="23"/>
    </location>
</feature>
<keyword evidence="9 11" id="KW-1015">Disulfide bond</keyword>
<evidence type="ECO:0000313" key="16">
    <source>
        <dbReference type="Proteomes" id="UP000507470"/>
    </source>
</evidence>
<dbReference type="InterPro" id="IPR052235">
    <property type="entry name" value="Nephronectin_domain"/>
</dbReference>
<dbReference type="Pfam" id="PF07645">
    <property type="entry name" value="EGF_CA"/>
    <property type="match status" value="2"/>
</dbReference>
<dbReference type="PROSITE" id="PS00010">
    <property type="entry name" value="ASX_HYDROXYL"/>
    <property type="match status" value="3"/>
</dbReference>
<evidence type="ECO:0000256" key="5">
    <source>
        <dbReference type="ARBA" id="ARBA00022737"/>
    </source>
</evidence>
<dbReference type="GO" id="GO:0120025">
    <property type="term" value="C:plasma membrane bounded cell projection"/>
    <property type="evidence" value="ECO:0007669"/>
    <property type="project" value="UniProtKB-ARBA"/>
</dbReference>
<dbReference type="SUPFAM" id="SSF57184">
    <property type="entry name" value="Growth factor receptor domain"/>
    <property type="match status" value="1"/>
</dbReference>
<evidence type="ECO:0000313" key="15">
    <source>
        <dbReference type="EMBL" id="CAC5379533.1"/>
    </source>
</evidence>
<protein>
    <recommendedName>
        <fullName evidence="14">EGF-like domain-containing protein</fullName>
    </recommendedName>
</protein>
<dbReference type="SMART" id="SM00179">
    <property type="entry name" value="EGF_CA"/>
    <property type="match status" value="3"/>
</dbReference>
<feature type="chain" id="PRO_5026723325" description="EGF-like domain-containing protein" evidence="13">
    <location>
        <begin position="24"/>
        <end position="339"/>
    </location>
</feature>
<dbReference type="SUPFAM" id="SSF57196">
    <property type="entry name" value="EGF/Laminin"/>
    <property type="match status" value="1"/>
</dbReference>
<evidence type="ECO:0000256" key="11">
    <source>
        <dbReference type="PROSITE-ProRule" id="PRU00076"/>
    </source>
</evidence>
<keyword evidence="10" id="KW-0325">Glycoprotein</keyword>
<dbReference type="Pfam" id="PF00008">
    <property type="entry name" value="EGF"/>
    <property type="match status" value="1"/>
</dbReference>
<keyword evidence="5" id="KW-0677">Repeat</keyword>
<dbReference type="InterPro" id="IPR009030">
    <property type="entry name" value="Growth_fac_rcpt_cys_sf"/>
</dbReference>
<keyword evidence="8 12" id="KW-0472">Membrane</keyword>
<dbReference type="InterPro" id="IPR000152">
    <property type="entry name" value="EGF-type_Asp/Asn_hydroxyl_site"/>
</dbReference>
<dbReference type="PROSITE" id="PS00022">
    <property type="entry name" value="EGF_1"/>
    <property type="match status" value="1"/>
</dbReference>
<name>A0A6J8B7R3_MYTCO</name>
<dbReference type="EMBL" id="CACVKT020002742">
    <property type="protein sequence ID" value="CAC5379533.1"/>
    <property type="molecule type" value="Genomic_DNA"/>
</dbReference>
<dbReference type="PANTHER" id="PTHR24050:SF25">
    <property type="entry name" value="COMPLEMENT COMPONENT C1Q RECEPTOR"/>
    <property type="match status" value="1"/>
</dbReference>
<dbReference type="InterPro" id="IPR018097">
    <property type="entry name" value="EGF_Ca-bd_CS"/>
</dbReference>
<gene>
    <name evidence="15" type="ORF">MCOR_15595</name>
</gene>
<feature type="disulfide bond" evidence="11">
    <location>
        <begin position="178"/>
        <end position="187"/>
    </location>
</feature>
<evidence type="ECO:0000256" key="7">
    <source>
        <dbReference type="ARBA" id="ARBA00022989"/>
    </source>
</evidence>
<dbReference type="CDD" id="cd00054">
    <property type="entry name" value="EGF_CA"/>
    <property type="match status" value="3"/>
</dbReference>
<evidence type="ECO:0000256" key="1">
    <source>
        <dbReference type="ARBA" id="ARBA00004167"/>
    </source>
</evidence>
<sequence length="339" mass="37874">MDMYITLRLGLFLILNGNRLSDATCSLPTDLKNAAWEYNYTKVSDSTEQSTTLSIATTTLQNSAINLNVFGTTINDWTCINSLNISNTQTIVVFKSDTSFTSGPSSGNRRLYLCMKLTKVTKDLYFFYFLSGTSDEVPGDAALCEPCDNTCEVDRCDPNPCQNNGSCTDFKDTYNCTCATGWKGENCTTDVNECSYQPLKRSLCQLHSDCYNLEGSYRCDCRQGYHDNNGDCTDVNECERKPCPEHSNCTNTNGSFTCACWIGYVNTSMGCQEDEVSMKEKLKDSESKIALPIGITVLLVVLCIVVAFLLWKKYTRQSTFGVTKRNSNTSSDDHKNWEK</sequence>
<dbReference type="GO" id="GO:0016020">
    <property type="term" value="C:membrane"/>
    <property type="evidence" value="ECO:0007669"/>
    <property type="project" value="UniProtKB-SubCell"/>
</dbReference>
<dbReference type="GO" id="GO:0007399">
    <property type="term" value="P:nervous system development"/>
    <property type="evidence" value="ECO:0007669"/>
    <property type="project" value="UniProtKB-ARBA"/>
</dbReference>
<dbReference type="PROSITE" id="PS50026">
    <property type="entry name" value="EGF_3"/>
    <property type="match status" value="3"/>
</dbReference>
<dbReference type="AlphaFoldDB" id="A0A6J8B7R3"/>
<dbReference type="PROSITE" id="PS01187">
    <property type="entry name" value="EGF_CA"/>
    <property type="match status" value="1"/>
</dbReference>
<evidence type="ECO:0000256" key="4">
    <source>
        <dbReference type="ARBA" id="ARBA00022729"/>
    </source>
</evidence>
<evidence type="ECO:0000256" key="12">
    <source>
        <dbReference type="SAM" id="Phobius"/>
    </source>
</evidence>
<dbReference type="Proteomes" id="UP000507470">
    <property type="component" value="Unassembled WGS sequence"/>
</dbReference>
<keyword evidence="7 12" id="KW-1133">Transmembrane helix</keyword>
<feature type="transmembrane region" description="Helical" evidence="12">
    <location>
        <begin position="289"/>
        <end position="311"/>
    </location>
</feature>
<evidence type="ECO:0000256" key="10">
    <source>
        <dbReference type="ARBA" id="ARBA00023180"/>
    </source>
</evidence>
<dbReference type="OrthoDB" id="6229058at2759"/>
<dbReference type="FunFam" id="2.10.25.10:FF:000038">
    <property type="entry name" value="Fibrillin 2"/>
    <property type="match status" value="2"/>
</dbReference>
<dbReference type="GO" id="GO:0005509">
    <property type="term" value="F:calcium ion binding"/>
    <property type="evidence" value="ECO:0007669"/>
    <property type="project" value="InterPro"/>
</dbReference>
<keyword evidence="6" id="KW-0106">Calcium</keyword>
<proteinExistence type="predicted"/>
<organism evidence="15 16">
    <name type="scientific">Mytilus coruscus</name>
    <name type="common">Sea mussel</name>
    <dbReference type="NCBI Taxonomy" id="42192"/>
    <lineage>
        <taxon>Eukaryota</taxon>
        <taxon>Metazoa</taxon>
        <taxon>Spiralia</taxon>
        <taxon>Lophotrochozoa</taxon>
        <taxon>Mollusca</taxon>
        <taxon>Bivalvia</taxon>
        <taxon>Autobranchia</taxon>
        <taxon>Pteriomorphia</taxon>
        <taxon>Mytilida</taxon>
        <taxon>Mytiloidea</taxon>
        <taxon>Mytilidae</taxon>
        <taxon>Mytilinae</taxon>
        <taxon>Mytilus</taxon>
    </lineage>
</organism>
<keyword evidence="4 13" id="KW-0732">Signal</keyword>
<dbReference type="Gene3D" id="2.10.25.10">
    <property type="entry name" value="Laminin"/>
    <property type="match status" value="3"/>
</dbReference>
<evidence type="ECO:0000256" key="3">
    <source>
        <dbReference type="ARBA" id="ARBA00022692"/>
    </source>
</evidence>
<evidence type="ECO:0000256" key="2">
    <source>
        <dbReference type="ARBA" id="ARBA00022536"/>
    </source>
</evidence>
<feature type="domain" description="EGF-like" evidence="14">
    <location>
        <begin position="152"/>
        <end position="188"/>
    </location>
</feature>
<reference evidence="15 16" key="1">
    <citation type="submission" date="2020-06" db="EMBL/GenBank/DDBJ databases">
        <authorList>
            <person name="Li R."/>
            <person name="Bekaert M."/>
        </authorList>
    </citation>
    <scope>NUCLEOTIDE SEQUENCE [LARGE SCALE GENOMIC DNA]</scope>
    <source>
        <strain evidence="16">wild</strain>
    </source>
</reference>
<evidence type="ECO:0000256" key="9">
    <source>
        <dbReference type="ARBA" id="ARBA00023157"/>
    </source>
</evidence>
<comment type="caution">
    <text evidence="11">Lacks conserved residue(s) required for the propagation of feature annotation.</text>
</comment>
<dbReference type="GO" id="GO:0071944">
    <property type="term" value="C:cell periphery"/>
    <property type="evidence" value="ECO:0007669"/>
    <property type="project" value="UniProtKB-ARBA"/>
</dbReference>
<accession>A0A6J8B7R3</accession>
<dbReference type="FunFam" id="2.10.25.10:FF:000247">
    <property type="entry name" value="Delta/notch like EGF repeat containing"/>
    <property type="match status" value="1"/>
</dbReference>
<keyword evidence="2 11" id="KW-0245">EGF-like domain</keyword>
<dbReference type="InterPro" id="IPR000742">
    <property type="entry name" value="EGF"/>
</dbReference>
<comment type="subcellular location">
    <subcellularLocation>
        <location evidence="1">Membrane</location>
        <topology evidence="1">Single-pass membrane protein</topology>
    </subcellularLocation>
</comment>
<keyword evidence="3 12" id="KW-0812">Transmembrane</keyword>
<dbReference type="InterPro" id="IPR001881">
    <property type="entry name" value="EGF-like_Ca-bd_dom"/>
</dbReference>
<evidence type="ECO:0000256" key="13">
    <source>
        <dbReference type="SAM" id="SignalP"/>
    </source>
</evidence>
<evidence type="ECO:0000259" key="14">
    <source>
        <dbReference type="PROSITE" id="PS50026"/>
    </source>
</evidence>
<dbReference type="PROSITE" id="PS01186">
    <property type="entry name" value="EGF_2"/>
    <property type="match status" value="2"/>
</dbReference>
<keyword evidence="16" id="KW-1185">Reference proteome</keyword>
<dbReference type="InterPro" id="IPR049883">
    <property type="entry name" value="NOTCH1_EGF-like"/>
</dbReference>
<evidence type="ECO:0000256" key="6">
    <source>
        <dbReference type="ARBA" id="ARBA00022837"/>
    </source>
</evidence>
<dbReference type="SMART" id="SM00181">
    <property type="entry name" value="EGF"/>
    <property type="match status" value="3"/>
</dbReference>
<feature type="domain" description="EGF-like" evidence="14">
    <location>
        <begin position="234"/>
        <end position="272"/>
    </location>
</feature>
<dbReference type="PANTHER" id="PTHR24050">
    <property type="entry name" value="PA14 DOMAIN-CONTAINING PROTEIN"/>
    <property type="match status" value="1"/>
</dbReference>